<protein>
    <submittedName>
        <fullName evidence="9">Cytochrome c5 family protein</fullName>
    </submittedName>
</protein>
<evidence type="ECO:0000313" key="10">
    <source>
        <dbReference type="Proteomes" id="UP000831607"/>
    </source>
</evidence>
<evidence type="ECO:0000256" key="7">
    <source>
        <dbReference type="SAM" id="Phobius"/>
    </source>
</evidence>
<keyword evidence="7" id="KW-0812">Transmembrane</keyword>
<evidence type="ECO:0000256" key="4">
    <source>
        <dbReference type="ARBA" id="ARBA00022982"/>
    </source>
</evidence>
<dbReference type="SUPFAM" id="SSF46626">
    <property type="entry name" value="Cytochrome c"/>
    <property type="match status" value="2"/>
</dbReference>
<dbReference type="InterPro" id="IPR002323">
    <property type="entry name" value="Cyt_CIE"/>
</dbReference>
<name>A0ABY4ANS4_9BURK</name>
<feature type="domain" description="Cytochrome c" evidence="8">
    <location>
        <begin position="215"/>
        <end position="295"/>
    </location>
</feature>
<dbReference type="PANTHER" id="PTHR40942:SF4">
    <property type="entry name" value="CYTOCHROME C5"/>
    <property type="match status" value="1"/>
</dbReference>
<keyword evidence="3 6" id="KW-0479">Metal-binding</keyword>
<dbReference type="Pfam" id="PF13442">
    <property type="entry name" value="Cytochrome_CBB3"/>
    <property type="match status" value="2"/>
</dbReference>
<keyword evidence="5 6" id="KW-0408">Iron</keyword>
<keyword evidence="7" id="KW-1133">Transmembrane helix</keyword>
<dbReference type="PANTHER" id="PTHR40942">
    <property type="match status" value="1"/>
</dbReference>
<evidence type="ECO:0000256" key="5">
    <source>
        <dbReference type="ARBA" id="ARBA00023004"/>
    </source>
</evidence>
<accession>A0ABY4ANS4</accession>
<dbReference type="PROSITE" id="PS51007">
    <property type="entry name" value="CYTC"/>
    <property type="match status" value="2"/>
</dbReference>
<dbReference type="Proteomes" id="UP000831607">
    <property type="component" value="Chromosome"/>
</dbReference>
<evidence type="ECO:0000256" key="6">
    <source>
        <dbReference type="PROSITE-ProRule" id="PRU00433"/>
    </source>
</evidence>
<dbReference type="Gene3D" id="1.10.760.10">
    <property type="entry name" value="Cytochrome c-like domain"/>
    <property type="match status" value="2"/>
</dbReference>
<keyword evidence="10" id="KW-1185">Reference proteome</keyword>
<sequence length="296" mass="29910">MHAEDHEMIIKTPKQLIVTVVLSFVIPVVVLIMLASWVTTGDRKAAGSDALGPEATALRIAPVAKIELVDASGPVELRSGEQVYALACAACHDSGAAGAHKFGDQVAWSTPIGTGLETMINNVIKGKGAMPARGGNPNLQDIEIARAVVYMSNAAGGNFEEPAAEQTSAAPATTPAPAPMAVAAAPAAATSAPAPAPAAAPAPATNSASTLPAGIDLALGEKIYNQACMACHRSGVAGAPKLGDKAAWAPYVATGMDTMIELAIKGKGAMPPRGGMMNASDNDIASAVHYMVQSVQ</sequence>
<evidence type="ECO:0000256" key="1">
    <source>
        <dbReference type="ARBA" id="ARBA00022448"/>
    </source>
</evidence>
<organism evidence="9 10">
    <name type="scientific">Orrella daihaiensis</name>
    <dbReference type="NCBI Taxonomy" id="2782176"/>
    <lineage>
        <taxon>Bacteria</taxon>
        <taxon>Pseudomonadati</taxon>
        <taxon>Pseudomonadota</taxon>
        <taxon>Betaproteobacteria</taxon>
        <taxon>Burkholderiales</taxon>
        <taxon>Alcaligenaceae</taxon>
        <taxon>Orrella</taxon>
    </lineage>
</organism>
<reference evidence="9 10" key="1">
    <citation type="submission" date="2020-11" db="EMBL/GenBank/DDBJ databases">
        <title>Algicoccus daihaiensis sp.nov., isolated from Daihai Lake in Inner Mongolia.</title>
        <authorList>
            <person name="Kai J."/>
        </authorList>
    </citation>
    <scope>NUCLEOTIDE SEQUENCE [LARGE SCALE GENOMIC DNA]</scope>
    <source>
        <strain evidence="10">f23</strain>
    </source>
</reference>
<evidence type="ECO:0000313" key="9">
    <source>
        <dbReference type="EMBL" id="UOD51698.1"/>
    </source>
</evidence>
<evidence type="ECO:0000256" key="2">
    <source>
        <dbReference type="ARBA" id="ARBA00022617"/>
    </source>
</evidence>
<keyword evidence="4" id="KW-0249">Electron transport</keyword>
<evidence type="ECO:0000256" key="3">
    <source>
        <dbReference type="ARBA" id="ARBA00022723"/>
    </source>
</evidence>
<keyword evidence="7" id="KW-0472">Membrane</keyword>
<proteinExistence type="predicted"/>
<keyword evidence="2 6" id="KW-0349">Heme</keyword>
<dbReference type="PRINTS" id="PR00607">
    <property type="entry name" value="CYTCHROMECIE"/>
</dbReference>
<feature type="domain" description="Cytochrome c" evidence="8">
    <location>
        <begin position="75"/>
        <end position="155"/>
    </location>
</feature>
<dbReference type="InterPro" id="IPR036909">
    <property type="entry name" value="Cyt_c-like_dom_sf"/>
</dbReference>
<feature type="transmembrane region" description="Helical" evidence="7">
    <location>
        <begin position="16"/>
        <end position="38"/>
    </location>
</feature>
<dbReference type="InterPro" id="IPR009056">
    <property type="entry name" value="Cyt_c-like_dom"/>
</dbReference>
<keyword evidence="1" id="KW-0813">Transport</keyword>
<dbReference type="EMBL" id="CP063982">
    <property type="protein sequence ID" value="UOD51698.1"/>
    <property type="molecule type" value="Genomic_DNA"/>
</dbReference>
<gene>
    <name evidence="9" type="ORF">DHf2319_12475</name>
</gene>
<evidence type="ECO:0000259" key="8">
    <source>
        <dbReference type="PROSITE" id="PS51007"/>
    </source>
</evidence>